<keyword evidence="3" id="KW-1185">Reference proteome</keyword>
<evidence type="ECO:0000313" key="3">
    <source>
        <dbReference type="Proteomes" id="UP001054837"/>
    </source>
</evidence>
<evidence type="ECO:0000313" key="2">
    <source>
        <dbReference type="EMBL" id="GIY66521.1"/>
    </source>
</evidence>
<accession>A0AAV4V8T9</accession>
<feature type="region of interest" description="Disordered" evidence="1">
    <location>
        <begin position="1"/>
        <end position="22"/>
    </location>
</feature>
<dbReference type="AlphaFoldDB" id="A0AAV4V8T9"/>
<reference evidence="2 3" key="1">
    <citation type="submission" date="2021-06" db="EMBL/GenBank/DDBJ databases">
        <title>Caerostris darwini draft genome.</title>
        <authorList>
            <person name="Kono N."/>
            <person name="Arakawa K."/>
        </authorList>
    </citation>
    <scope>NUCLEOTIDE SEQUENCE [LARGE SCALE GENOMIC DNA]</scope>
</reference>
<feature type="region of interest" description="Disordered" evidence="1">
    <location>
        <begin position="52"/>
        <end position="78"/>
    </location>
</feature>
<gene>
    <name evidence="2" type="ORF">CDAR_81391</name>
</gene>
<organism evidence="2 3">
    <name type="scientific">Caerostris darwini</name>
    <dbReference type="NCBI Taxonomy" id="1538125"/>
    <lineage>
        <taxon>Eukaryota</taxon>
        <taxon>Metazoa</taxon>
        <taxon>Ecdysozoa</taxon>
        <taxon>Arthropoda</taxon>
        <taxon>Chelicerata</taxon>
        <taxon>Arachnida</taxon>
        <taxon>Araneae</taxon>
        <taxon>Araneomorphae</taxon>
        <taxon>Entelegynae</taxon>
        <taxon>Araneoidea</taxon>
        <taxon>Araneidae</taxon>
        <taxon>Caerostris</taxon>
    </lineage>
</organism>
<dbReference type="Proteomes" id="UP001054837">
    <property type="component" value="Unassembled WGS sequence"/>
</dbReference>
<protein>
    <submittedName>
        <fullName evidence="2">Uncharacterized protein</fullName>
    </submittedName>
</protein>
<feature type="compositionally biased region" description="Basic and acidic residues" evidence="1">
    <location>
        <begin position="1"/>
        <end position="14"/>
    </location>
</feature>
<dbReference type="EMBL" id="BPLQ01012614">
    <property type="protein sequence ID" value="GIY66521.1"/>
    <property type="molecule type" value="Genomic_DNA"/>
</dbReference>
<comment type="caution">
    <text evidence="2">The sequence shown here is derived from an EMBL/GenBank/DDBJ whole genome shotgun (WGS) entry which is preliminary data.</text>
</comment>
<sequence>MASDQGRHVNECNHRPMHNPGSVVEASRLNNYKRPIKHPKFNEVNLHHVGKKPTAWNGTAGDLQMTTRLSESTDENGI</sequence>
<name>A0AAV4V8T9_9ARAC</name>
<evidence type="ECO:0000256" key="1">
    <source>
        <dbReference type="SAM" id="MobiDB-lite"/>
    </source>
</evidence>
<proteinExistence type="predicted"/>